<dbReference type="InterPro" id="IPR043149">
    <property type="entry name" value="TagF_N"/>
</dbReference>
<dbReference type="GO" id="GO:0019350">
    <property type="term" value="P:teichoic acid biosynthetic process"/>
    <property type="evidence" value="ECO:0007669"/>
    <property type="project" value="UniProtKB-KW"/>
</dbReference>
<dbReference type="PANTHER" id="PTHR37316:SF3">
    <property type="entry name" value="TEICHOIC ACID GLYCEROL-PHOSPHATE TRANSFERASE"/>
    <property type="match status" value="1"/>
</dbReference>
<protein>
    <submittedName>
        <fullName evidence="8">CDP-glycerol--glycerophosphate glycerophosphotransferase</fullName>
    </submittedName>
</protein>
<dbReference type="InterPro" id="IPR051612">
    <property type="entry name" value="Teichoic_Acid_Biosynth"/>
</dbReference>
<dbReference type="InterPro" id="IPR041038">
    <property type="entry name" value="TarS_C1"/>
</dbReference>
<organism evidence="8 9">
    <name type="scientific">Staphylococcus hyicus</name>
    <dbReference type="NCBI Taxonomy" id="1284"/>
    <lineage>
        <taxon>Bacteria</taxon>
        <taxon>Bacillati</taxon>
        <taxon>Bacillota</taxon>
        <taxon>Bacilli</taxon>
        <taxon>Bacillales</taxon>
        <taxon>Staphylococcaceae</taxon>
        <taxon>Staphylococcus</taxon>
    </lineage>
</organism>
<gene>
    <name evidence="8" type="ORF">BUZ57_09810</name>
</gene>
<keyword evidence="6" id="KW-0472">Membrane</keyword>
<dbReference type="Gene3D" id="3.40.50.12580">
    <property type="match status" value="2"/>
</dbReference>
<evidence type="ECO:0000313" key="8">
    <source>
        <dbReference type="EMBL" id="RIO44139.1"/>
    </source>
</evidence>
<evidence type="ECO:0000259" key="7">
    <source>
        <dbReference type="Pfam" id="PF18674"/>
    </source>
</evidence>
<dbReference type="Proteomes" id="UP000285625">
    <property type="component" value="Unassembled WGS sequence"/>
</dbReference>
<evidence type="ECO:0000256" key="2">
    <source>
        <dbReference type="ARBA" id="ARBA00010488"/>
    </source>
</evidence>
<dbReference type="SUPFAM" id="SSF53756">
    <property type="entry name" value="UDP-Glycosyltransferase/glycogen phosphorylase"/>
    <property type="match status" value="2"/>
</dbReference>
<dbReference type="InterPro" id="IPR007554">
    <property type="entry name" value="Glycerophosphate_synth"/>
</dbReference>
<keyword evidence="5" id="KW-0777">Teichoic acid biosynthesis</keyword>
<dbReference type="GO" id="GO:0047355">
    <property type="term" value="F:CDP-glycerol glycerophosphotransferase activity"/>
    <property type="evidence" value="ECO:0007669"/>
    <property type="project" value="InterPro"/>
</dbReference>
<dbReference type="Pfam" id="PF04464">
    <property type="entry name" value="Glyphos_transf"/>
    <property type="match status" value="2"/>
</dbReference>
<evidence type="ECO:0000256" key="4">
    <source>
        <dbReference type="ARBA" id="ARBA00022679"/>
    </source>
</evidence>
<dbReference type="Gene3D" id="3.40.50.11820">
    <property type="match status" value="1"/>
</dbReference>
<comment type="similarity">
    <text evidence="2">Belongs to the CDP-glycerol glycerophosphotransferase family.</text>
</comment>
<dbReference type="PANTHER" id="PTHR37316">
    <property type="entry name" value="TEICHOIC ACID GLYCEROL-PHOSPHATE PRIMASE"/>
    <property type="match status" value="1"/>
</dbReference>
<proteinExistence type="inferred from homology"/>
<dbReference type="InterPro" id="IPR043148">
    <property type="entry name" value="TagF_C"/>
</dbReference>
<comment type="caution">
    <text evidence="8">The sequence shown here is derived from an EMBL/GenBank/DDBJ whole genome shotgun (WGS) entry which is preliminary data.</text>
</comment>
<evidence type="ECO:0000256" key="5">
    <source>
        <dbReference type="ARBA" id="ARBA00022944"/>
    </source>
</evidence>
<comment type="subcellular location">
    <subcellularLocation>
        <location evidence="1">Cell membrane</location>
        <topology evidence="1">Peripheral membrane protein</topology>
    </subcellularLocation>
</comment>
<dbReference type="AlphaFoldDB" id="A0A418JH49"/>
<evidence type="ECO:0000313" key="9">
    <source>
        <dbReference type="Proteomes" id="UP000285625"/>
    </source>
</evidence>
<reference evidence="8 9" key="1">
    <citation type="journal article" date="2016" name="Front. Microbiol.">
        <title>Comprehensive Phylogenetic Analysis of Bovine Non-aureus Staphylococci Species Based on Whole-Genome Sequencing.</title>
        <authorList>
            <person name="Naushad S."/>
            <person name="Barkema H.W."/>
            <person name="Luby C."/>
            <person name="Condas L.A."/>
            <person name="Nobrega D.B."/>
            <person name="Carson D.A."/>
            <person name="De Buck J."/>
        </authorList>
    </citation>
    <scope>NUCLEOTIDE SEQUENCE [LARGE SCALE GENOMIC DNA]</scope>
    <source>
        <strain evidence="8 9">SNUC 5959</strain>
    </source>
</reference>
<dbReference type="EMBL" id="QXVO01000033">
    <property type="protein sequence ID" value="RIO44139.1"/>
    <property type="molecule type" value="Genomic_DNA"/>
</dbReference>
<feature type="domain" description="TarS C-terminal" evidence="7">
    <location>
        <begin position="135"/>
        <end position="281"/>
    </location>
</feature>
<evidence type="ECO:0000256" key="6">
    <source>
        <dbReference type="ARBA" id="ARBA00023136"/>
    </source>
</evidence>
<dbReference type="Pfam" id="PF18674">
    <property type="entry name" value="TarS_C1"/>
    <property type="match status" value="1"/>
</dbReference>
<evidence type="ECO:0000256" key="1">
    <source>
        <dbReference type="ARBA" id="ARBA00004202"/>
    </source>
</evidence>
<accession>A0A418JH49</accession>
<keyword evidence="4 8" id="KW-0808">Transferase</keyword>
<dbReference type="STRING" id="1284.SHYC_01835"/>
<name>A0A418JH49_STAHY</name>
<dbReference type="GO" id="GO:0005886">
    <property type="term" value="C:plasma membrane"/>
    <property type="evidence" value="ECO:0007669"/>
    <property type="project" value="UniProtKB-SubCell"/>
</dbReference>
<sequence length="1070" mass="125780">MEATQMAVTKIKQVDSRLTISFENPTKTINKLFVKNEVESITYLPVEPFKFEIDLIEVIRRFKKHNLDKIHLIIEESDALLTNQHQLKVSNPSTHLSQLQLVESDGVSLYPYVTKGGFLNFTFSDTLPINTYVARRHIDNMTFNNSQANIEGKFTLINSTLLKANIVLRTRFKDDEQYVYLPVRKFGENIKLATTSFAFQIDLYEDLIQFLKQDFKTGDVLDLFLEISIQENATPIRVKIGQPRILAERFLKGEIITDYNDNIVSITPYLTMKGKNLSFRINTYSVESYLSYIKSLKSKSLPFNKSEHIWVIGEKSYKAQDNGLHFFKYLRTHHPDIPAYYIIEHDSNERSNVEPYGNVIYFRSPEHFDIMLKADYICSTHHPELLYPTNSHVYTKKVKATKVFLQHGVLGTKNLTEINGNQLQDFNVDLFVTSSEREKEIVVRDLKFDEQQVIVTGLSRFDALFDKQTQTKKQLLIIPTWRDWLTSTFTVKDSDYLKTYNALLNNETFKKLHDFGYEILFCLHPNMQPFIDLFNVPSHIQSIKQGDVDVQQLIKESSLMITDYSSVAFDFSFLDKPVLYYQFDTSRFLGKHPSHINLIEELPGVIVDNEDELIHALQHYIDTDFTVPEWLKARSRKFYSFRDQNNAQRIYENINKRSQLRYYKNKVQYDILSQHFFKRFRKHNKYFTVMDKFNSALVKWLPVKKNLVVFESNVGKSVSDSPKVIYDALTAYRNDMEIVWVNNTQYPFTDPNVKSVERLSPSYFYYLSRAKYWVNNQNFPHYISKPAATTYIQTWHGTPLKKMLNDVNVFEGRDAGYKDRVNSAIQKWDYLISPSPYATTCFKSAFNFKKEVLEIGYPRNDIFYKTNDSNLELKKENIKKQIGIHDNRKVILYAPTFRDDEINKAKKHIIQLQMDLQKMYRELGQEYILLLRPHIIISNALHIDENLKDFAINVGDYNEISDLYLISDICITDYSSVMFDFANTRKPIIFYTYDLDHYKNNLRGFYFNFEKEAPGPLIKTDDKLIECILNIDEITKTYKDKYEKFYNRFCTFETGTSAKQIVQRFFKKDS</sequence>
<evidence type="ECO:0000256" key="3">
    <source>
        <dbReference type="ARBA" id="ARBA00022475"/>
    </source>
</evidence>
<keyword evidence="3" id="KW-1003">Cell membrane</keyword>